<dbReference type="GO" id="GO:0043799">
    <property type="term" value="F:glycine oxidase activity"/>
    <property type="evidence" value="ECO:0007669"/>
    <property type="project" value="UniProtKB-EC"/>
</dbReference>
<evidence type="ECO:0000259" key="7">
    <source>
        <dbReference type="Pfam" id="PF01266"/>
    </source>
</evidence>
<gene>
    <name evidence="8" type="primary">thiO</name>
    <name evidence="8" type="ORF">V5O49_11975</name>
</gene>
<accession>A0ABU7Z8J7</accession>
<keyword evidence="9" id="KW-1185">Reference proteome</keyword>
<dbReference type="PANTHER" id="PTHR13847:SF289">
    <property type="entry name" value="GLYCINE OXIDASE"/>
    <property type="match status" value="1"/>
</dbReference>
<evidence type="ECO:0000256" key="3">
    <source>
        <dbReference type="ARBA" id="ARBA00023002"/>
    </source>
</evidence>
<sequence length="418" mass="43606">MDRHSSAPHGVRDLVVVGGGIIGLAVAWRALEAGLSVTVLDPDPGDGSTHAAAGMLAPATEAEFTEDAALHLHLAGAARWLPFAADLEAAAGRGVGLRESGTLTLGYDETDVALLRRVLALHGRHGVASEELTIAEARRREPLLGQRVRGAAWVPGDHAVDPRAVHAALWRVVAAHSRGAVVPRAAVRLEQQDGRVVGAVDDTGDRHRAGSTVVAAGWASAPLLAEVPGVAVPVRPVKGLTLRLQADPELAPRHVVRGLVQGRPVYVVGREPATEGPWAGHCELVIGATSEENPDDRRAPAGGVFALLRDARALLPAIDEAALVEATPRARPSTPDNLPLVGATHVPGLHLATGHYRNGILLAPLTAEVVVAGLTRSWFAVDVATTDPPAVLAALRATDPRRFPPRAPDPRTPDGAPR</sequence>
<keyword evidence="3 8" id="KW-0560">Oxidoreductase</keyword>
<comment type="catalytic activity">
    <reaction evidence="4">
        <text>glycine + O2 + H2O = glyoxylate + H2O2 + NH4(+)</text>
        <dbReference type="Rhea" id="RHEA:11532"/>
        <dbReference type="ChEBI" id="CHEBI:15377"/>
        <dbReference type="ChEBI" id="CHEBI:15379"/>
        <dbReference type="ChEBI" id="CHEBI:16240"/>
        <dbReference type="ChEBI" id="CHEBI:28938"/>
        <dbReference type="ChEBI" id="CHEBI:36655"/>
        <dbReference type="ChEBI" id="CHEBI:57305"/>
        <dbReference type="EC" id="1.4.3.19"/>
    </reaction>
</comment>
<dbReference type="Pfam" id="PF01266">
    <property type="entry name" value="DAO"/>
    <property type="match status" value="1"/>
</dbReference>
<organism evidence="8 9">
    <name type="scientific">Isoptericola haloaureus</name>
    <dbReference type="NCBI Taxonomy" id="1542902"/>
    <lineage>
        <taxon>Bacteria</taxon>
        <taxon>Bacillati</taxon>
        <taxon>Actinomycetota</taxon>
        <taxon>Actinomycetes</taxon>
        <taxon>Micrococcales</taxon>
        <taxon>Promicromonosporaceae</taxon>
        <taxon>Isoptericola</taxon>
    </lineage>
</organism>
<evidence type="ECO:0000256" key="1">
    <source>
        <dbReference type="ARBA" id="ARBA00004948"/>
    </source>
</evidence>
<name>A0ABU7Z8J7_9MICO</name>
<dbReference type="InterPro" id="IPR006076">
    <property type="entry name" value="FAD-dep_OxRdtase"/>
</dbReference>
<comment type="caution">
    <text evidence="8">The sequence shown here is derived from an EMBL/GenBank/DDBJ whole genome shotgun (WGS) entry which is preliminary data.</text>
</comment>
<dbReference type="NCBIfam" id="TIGR02352">
    <property type="entry name" value="thiamin_ThiO"/>
    <property type="match status" value="1"/>
</dbReference>
<dbReference type="InterPro" id="IPR036188">
    <property type="entry name" value="FAD/NAD-bd_sf"/>
</dbReference>
<dbReference type="Proteomes" id="UP001310387">
    <property type="component" value="Unassembled WGS sequence"/>
</dbReference>
<evidence type="ECO:0000313" key="9">
    <source>
        <dbReference type="Proteomes" id="UP001310387"/>
    </source>
</evidence>
<dbReference type="Gene3D" id="3.30.9.10">
    <property type="entry name" value="D-Amino Acid Oxidase, subunit A, domain 2"/>
    <property type="match status" value="1"/>
</dbReference>
<dbReference type="InterPro" id="IPR012727">
    <property type="entry name" value="Gly_oxidase_ThiO"/>
</dbReference>
<evidence type="ECO:0000256" key="4">
    <source>
        <dbReference type="ARBA" id="ARBA00049872"/>
    </source>
</evidence>
<feature type="region of interest" description="Disordered" evidence="6">
    <location>
        <begin position="398"/>
        <end position="418"/>
    </location>
</feature>
<dbReference type="SUPFAM" id="SSF51905">
    <property type="entry name" value="FAD/NAD(P)-binding domain"/>
    <property type="match status" value="1"/>
</dbReference>
<evidence type="ECO:0000256" key="2">
    <source>
        <dbReference type="ARBA" id="ARBA00022977"/>
    </source>
</evidence>
<protein>
    <recommendedName>
        <fullName evidence="5">glycine oxidase</fullName>
        <ecNumber evidence="5">1.4.3.19</ecNumber>
    </recommendedName>
</protein>
<comment type="pathway">
    <text evidence="1">Cofactor biosynthesis; thiamine diphosphate biosynthesis.</text>
</comment>
<evidence type="ECO:0000313" key="8">
    <source>
        <dbReference type="EMBL" id="MEG3615844.1"/>
    </source>
</evidence>
<dbReference type="SUPFAM" id="SSF54373">
    <property type="entry name" value="FAD-linked reductases, C-terminal domain"/>
    <property type="match status" value="1"/>
</dbReference>
<dbReference type="Gene3D" id="3.50.50.60">
    <property type="entry name" value="FAD/NAD(P)-binding domain"/>
    <property type="match status" value="1"/>
</dbReference>
<keyword evidence="2" id="KW-0784">Thiamine biosynthesis</keyword>
<dbReference type="PANTHER" id="PTHR13847">
    <property type="entry name" value="SARCOSINE DEHYDROGENASE-RELATED"/>
    <property type="match status" value="1"/>
</dbReference>
<dbReference type="EMBL" id="JBAGLP010000118">
    <property type="protein sequence ID" value="MEG3615844.1"/>
    <property type="molecule type" value="Genomic_DNA"/>
</dbReference>
<dbReference type="EC" id="1.4.3.19" evidence="5"/>
<reference evidence="8" key="2">
    <citation type="submission" date="2024-02" db="EMBL/GenBank/DDBJ databases">
        <authorList>
            <person name="Prathaban M."/>
            <person name="Mythili R."/>
            <person name="Sharmila Devi N."/>
            <person name="Sobanaa M."/>
            <person name="Prathiviraj R."/>
            <person name="Selvin J."/>
        </authorList>
    </citation>
    <scope>NUCLEOTIDE SEQUENCE</scope>
    <source>
        <strain evidence="8">MP1014</strain>
    </source>
</reference>
<evidence type="ECO:0000256" key="6">
    <source>
        <dbReference type="SAM" id="MobiDB-lite"/>
    </source>
</evidence>
<feature type="domain" description="FAD dependent oxidoreductase" evidence="7">
    <location>
        <begin position="13"/>
        <end position="371"/>
    </location>
</feature>
<dbReference type="RefSeq" id="WP_332902438.1">
    <property type="nucleotide sequence ID" value="NZ_JBAGLP010000118.1"/>
</dbReference>
<proteinExistence type="predicted"/>
<reference evidence="8" key="1">
    <citation type="journal article" date="2024" name="Antonie Van Leeuwenhoek">
        <title>Isoptericola haloaureus sp. nov., a dimorphic actinobacterium isolated from mangrove sediments of southeast India, implicating biosaline agricultural significance through nitrogen fixation and salt tolerance genes.</title>
        <authorList>
            <person name="Prathaban M."/>
            <person name="Prathiviraj R."/>
            <person name="Ravichandran M."/>
            <person name="Natarajan S.D."/>
            <person name="Sobanaa M."/>
            <person name="Hari Krishna Kumar S."/>
            <person name="Chandrasekar V."/>
            <person name="Selvin J."/>
        </authorList>
    </citation>
    <scope>NUCLEOTIDE SEQUENCE</scope>
    <source>
        <strain evidence="8">MP1014</strain>
    </source>
</reference>
<dbReference type="PRINTS" id="PR00411">
    <property type="entry name" value="PNDRDTASEI"/>
</dbReference>
<evidence type="ECO:0000256" key="5">
    <source>
        <dbReference type="ARBA" id="ARBA00050018"/>
    </source>
</evidence>